<name>A0A4Q7ZDD9_9GAMM</name>
<accession>A0A4Q7ZDD9</accession>
<keyword evidence="3" id="KW-1185">Reference proteome</keyword>
<feature type="region of interest" description="Disordered" evidence="1">
    <location>
        <begin position="1"/>
        <end position="24"/>
    </location>
</feature>
<dbReference type="EMBL" id="SHKX01000010">
    <property type="protein sequence ID" value="RZU48073.1"/>
    <property type="molecule type" value="Genomic_DNA"/>
</dbReference>
<comment type="caution">
    <text evidence="2">The sequence shown here is derived from an EMBL/GenBank/DDBJ whole genome shotgun (WGS) entry which is preliminary data.</text>
</comment>
<reference evidence="2 3" key="1">
    <citation type="submission" date="2019-02" db="EMBL/GenBank/DDBJ databases">
        <title>Genomic Encyclopedia of Type Strains, Phase IV (KMG-IV): sequencing the most valuable type-strain genomes for metagenomic binning, comparative biology and taxonomic classification.</title>
        <authorList>
            <person name="Goeker M."/>
        </authorList>
    </citation>
    <scope>NUCLEOTIDE SEQUENCE [LARGE SCALE GENOMIC DNA]</scope>
    <source>
        <strain evidence="2 3">DSM 105135</strain>
    </source>
</reference>
<sequence>MPHLALVRTPARPPLQPGETPMPQAPAVTLPNGAVVIPQHYLQYRQTADTVRALLADIEFDPNTLLFAGQDANGLYLQAGLVGRENYDRSNTLRPRKLVYGRKWRIDADTPTSEVIQTAFLAISKAREHEVRELLTLTDPDSGKTSAAFSHHHDLPLMAAHPDQVLADHRQPLLSRHDAEAVVSALQFAQRRFTVTGFERRHNGSLLVDLQLGEAPLARRVEGDLAEYDGLALTLMLREGLAVELLYELMEALVRHSHRYVEEHFRFRDFNRFSWRTDPRRIAALSVRTRPYARDAANGRFMPVFRNLNYETDRSRAPTMGSGPLAVKNRAKLARFGKLQGHMPGL</sequence>
<protein>
    <submittedName>
        <fullName evidence="2">Uncharacterized protein</fullName>
    </submittedName>
</protein>
<dbReference type="AlphaFoldDB" id="A0A4Q7ZDD9"/>
<evidence type="ECO:0000256" key="1">
    <source>
        <dbReference type="SAM" id="MobiDB-lite"/>
    </source>
</evidence>
<dbReference type="OrthoDB" id="8582784at2"/>
<dbReference type="Proteomes" id="UP000292423">
    <property type="component" value="Unassembled WGS sequence"/>
</dbReference>
<gene>
    <name evidence="2" type="ORF">EV700_1045</name>
</gene>
<proteinExistence type="predicted"/>
<evidence type="ECO:0000313" key="3">
    <source>
        <dbReference type="Proteomes" id="UP000292423"/>
    </source>
</evidence>
<evidence type="ECO:0000313" key="2">
    <source>
        <dbReference type="EMBL" id="RZU48073.1"/>
    </source>
</evidence>
<dbReference type="RefSeq" id="WP_130411373.1">
    <property type="nucleotide sequence ID" value="NZ_SHKX01000010.1"/>
</dbReference>
<organism evidence="2 3">
    <name type="scientific">Fluviicoccus keumensis</name>
    <dbReference type="NCBI Taxonomy" id="1435465"/>
    <lineage>
        <taxon>Bacteria</taxon>
        <taxon>Pseudomonadati</taxon>
        <taxon>Pseudomonadota</taxon>
        <taxon>Gammaproteobacteria</taxon>
        <taxon>Moraxellales</taxon>
        <taxon>Moraxellaceae</taxon>
        <taxon>Fluviicoccus</taxon>
    </lineage>
</organism>